<protein>
    <submittedName>
        <fullName evidence="2">Uncharacterized protein</fullName>
    </submittedName>
</protein>
<organism evidence="2 3">
    <name type="scientific">Gymnopus androsaceus JB14</name>
    <dbReference type="NCBI Taxonomy" id="1447944"/>
    <lineage>
        <taxon>Eukaryota</taxon>
        <taxon>Fungi</taxon>
        <taxon>Dikarya</taxon>
        <taxon>Basidiomycota</taxon>
        <taxon>Agaricomycotina</taxon>
        <taxon>Agaricomycetes</taxon>
        <taxon>Agaricomycetidae</taxon>
        <taxon>Agaricales</taxon>
        <taxon>Marasmiineae</taxon>
        <taxon>Omphalotaceae</taxon>
        <taxon>Gymnopus</taxon>
    </lineage>
</organism>
<evidence type="ECO:0000313" key="2">
    <source>
        <dbReference type="EMBL" id="KAE9410116.1"/>
    </source>
</evidence>
<dbReference type="Proteomes" id="UP000799118">
    <property type="component" value="Unassembled WGS sequence"/>
</dbReference>
<reference evidence="2" key="1">
    <citation type="journal article" date="2019" name="Environ. Microbiol.">
        <title>Fungal ecological strategies reflected in gene transcription - a case study of two litter decomposers.</title>
        <authorList>
            <person name="Barbi F."/>
            <person name="Kohler A."/>
            <person name="Barry K."/>
            <person name="Baskaran P."/>
            <person name="Daum C."/>
            <person name="Fauchery L."/>
            <person name="Ihrmark K."/>
            <person name="Kuo A."/>
            <person name="LaButti K."/>
            <person name="Lipzen A."/>
            <person name="Morin E."/>
            <person name="Grigoriev I.V."/>
            <person name="Henrissat B."/>
            <person name="Lindahl B."/>
            <person name="Martin F."/>
        </authorList>
    </citation>
    <scope>NUCLEOTIDE SEQUENCE</scope>
    <source>
        <strain evidence="2">JB14</strain>
    </source>
</reference>
<dbReference type="EMBL" id="ML769386">
    <property type="protein sequence ID" value="KAE9410116.1"/>
    <property type="molecule type" value="Genomic_DNA"/>
</dbReference>
<accession>A0A6A4IHM2</accession>
<evidence type="ECO:0000313" key="3">
    <source>
        <dbReference type="Proteomes" id="UP000799118"/>
    </source>
</evidence>
<dbReference type="OrthoDB" id="5348546at2759"/>
<name>A0A6A4IHM2_9AGAR</name>
<proteinExistence type="predicted"/>
<sequence>MEEKVITRPRPSRRRIVDDTSDSEVEDDDDSEGEDDNEATSSDEEQKHSTGKTKHSTKSYSKPKTLFPPPSPLDLELVGIIIETMTLTRSSSHLASALRGAAVNDEGGVAGMSEEDIMWVSEFERIMAESATRCGMFGKVESSFRNDPRDLPLPFSSRFFYVPECDPDTERAQLVRLTMPGSGKRSETMKYKQYYWKPVGK</sequence>
<dbReference type="AlphaFoldDB" id="A0A6A4IHM2"/>
<keyword evidence="3" id="KW-1185">Reference proteome</keyword>
<feature type="region of interest" description="Disordered" evidence="1">
    <location>
        <begin position="1"/>
        <end position="68"/>
    </location>
</feature>
<gene>
    <name evidence="2" type="ORF">BT96DRAFT_805983</name>
</gene>
<feature type="compositionally biased region" description="Acidic residues" evidence="1">
    <location>
        <begin position="19"/>
        <end position="43"/>
    </location>
</feature>
<evidence type="ECO:0000256" key="1">
    <source>
        <dbReference type="SAM" id="MobiDB-lite"/>
    </source>
</evidence>